<gene>
    <name evidence="2" type="ORF">JMJ77_009193</name>
</gene>
<reference evidence="2" key="1">
    <citation type="submission" date="2021-05" db="EMBL/GenBank/DDBJ databases">
        <title>Comparative genomics of three Colletotrichum scovillei strains and genetic complementation revealed genes involved fungal growth and virulence on chili pepper.</title>
        <authorList>
            <person name="Hsieh D.-K."/>
            <person name="Chuang S.-C."/>
            <person name="Chen C.-Y."/>
            <person name="Chao Y.-T."/>
            <person name="Lu M.-Y.J."/>
            <person name="Lee M.-H."/>
            <person name="Shih M.-C."/>
        </authorList>
    </citation>
    <scope>NUCLEOTIDE SEQUENCE</scope>
    <source>
        <strain evidence="2">Coll-153</strain>
    </source>
</reference>
<feature type="non-terminal residue" evidence="2">
    <location>
        <position position="34"/>
    </location>
</feature>
<keyword evidence="1" id="KW-1133">Transmembrane helix</keyword>
<evidence type="ECO:0000313" key="2">
    <source>
        <dbReference type="EMBL" id="KAG7045105.1"/>
    </source>
</evidence>
<keyword evidence="3" id="KW-1185">Reference proteome</keyword>
<dbReference type="Proteomes" id="UP000699042">
    <property type="component" value="Unassembled WGS sequence"/>
</dbReference>
<evidence type="ECO:0000313" key="3">
    <source>
        <dbReference type="Proteomes" id="UP000699042"/>
    </source>
</evidence>
<name>A0A9P7QZL1_9PEZI</name>
<feature type="transmembrane region" description="Helical" evidence="1">
    <location>
        <begin position="12"/>
        <end position="33"/>
    </location>
</feature>
<comment type="caution">
    <text evidence="2">The sequence shown here is derived from an EMBL/GenBank/DDBJ whole genome shotgun (WGS) entry which is preliminary data.</text>
</comment>
<evidence type="ECO:0000256" key="1">
    <source>
        <dbReference type="SAM" id="Phobius"/>
    </source>
</evidence>
<accession>A0A9P7QZL1</accession>
<organism evidence="2 3">
    <name type="scientific">Colletotrichum scovillei</name>
    <dbReference type="NCBI Taxonomy" id="1209932"/>
    <lineage>
        <taxon>Eukaryota</taxon>
        <taxon>Fungi</taxon>
        <taxon>Dikarya</taxon>
        <taxon>Ascomycota</taxon>
        <taxon>Pezizomycotina</taxon>
        <taxon>Sordariomycetes</taxon>
        <taxon>Hypocreomycetidae</taxon>
        <taxon>Glomerellales</taxon>
        <taxon>Glomerellaceae</taxon>
        <taxon>Colletotrichum</taxon>
        <taxon>Colletotrichum acutatum species complex</taxon>
    </lineage>
</organism>
<sequence length="34" mass="3556">MDLRSCPGIARSPCPMISLTLIIFSPIVVIPGAS</sequence>
<keyword evidence="1" id="KW-0812">Transmembrane</keyword>
<dbReference type="EMBL" id="JAESDN010000009">
    <property type="protein sequence ID" value="KAG7045105.1"/>
    <property type="molecule type" value="Genomic_DNA"/>
</dbReference>
<dbReference type="AlphaFoldDB" id="A0A9P7QZL1"/>
<keyword evidence="1" id="KW-0472">Membrane</keyword>
<proteinExistence type="predicted"/>
<protein>
    <submittedName>
        <fullName evidence="2">Uncharacterized protein</fullName>
    </submittedName>
</protein>